<sequence>MEDHGKILEALSSGPMRPGEVADATGLDKDSVSKALKSLKAEGKVISPKRCYYGLP</sequence>
<dbReference type="EMBL" id="FXBB01000015">
    <property type="protein sequence ID" value="SMG30700.1"/>
    <property type="molecule type" value="Genomic_DNA"/>
</dbReference>
<dbReference type="STRING" id="561720.SAMN06275492_11538"/>
<dbReference type="InterPro" id="IPR000835">
    <property type="entry name" value="HTH_MarR-typ"/>
</dbReference>
<dbReference type="InterPro" id="IPR036388">
    <property type="entry name" value="WH-like_DNA-bd_sf"/>
</dbReference>
<accession>A0A1X7JQU6</accession>
<feature type="domain" description="HTH marR-type" evidence="2">
    <location>
        <begin position="7"/>
        <end position="43"/>
    </location>
</feature>
<dbReference type="GO" id="GO:0003700">
    <property type="term" value="F:DNA-binding transcription factor activity"/>
    <property type="evidence" value="ECO:0007669"/>
    <property type="project" value="InterPro"/>
</dbReference>
<dbReference type="Proteomes" id="UP000193355">
    <property type="component" value="Unassembled WGS sequence"/>
</dbReference>
<organism evidence="3 4">
    <name type="scientific">Dethiosulfovibrio salsuginis</name>
    <dbReference type="NCBI Taxonomy" id="561720"/>
    <lineage>
        <taxon>Bacteria</taxon>
        <taxon>Thermotogati</taxon>
        <taxon>Synergistota</taxon>
        <taxon>Synergistia</taxon>
        <taxon>Synergistales</taxon>
        <taxon>Dethiosulfovibrionaceae</taxon>
        <taxon>Dethiosulfovibrio</taxon>
    </lineage>
</organism>
<reference evidence="4" key="1">
    <citation type="submission" date="2017-04" db="EMBL/GenBank/DDBJ databases">
        <authorList>
            <person name="Varghese N."/>
            <person name="Submissions S."/>
        </authorList>
    </citation>
    <scope>NUCLEOTIDE SEQUENCE [LARGE SCALE GENOMIC DNA]</scope>
    <source>
        <strain evidence="4">USBA 82</strain>
    </source>
</reference>
<dbReference type="CDD" id="cd00090">
    <property type="entry name" value="HTH_ARSR"/>
    <property type="match status" value="1"/>
</dbReference>
<evidence type="ECO:0000313" key="4">
    <source>
        <dbReference type="Proteomes" id="UP000193355"/>
    </source>
</evidence>
<dbReference type="Gene3D" id="1.10.10.10">
    <property type="entry name" value="Winged helix-like DNA-binding domain superfamily/Winged helix DNA-binding domain"/>
    <property type="match status" value="1"/>
</dbReference>
<dbReference type="OrthoDB" id="15623at2"/>
<dbReference type="InterPro" id="IPR011991">
    <property type="entry name" value="ArsR-like_HTH"/>
</dbReference>
<dbReference type="RefSeq" id="WP_085544643.1">
    <property type="nucleotide sequence ID" value="NZ_FXBB01000015.1"/>
</dbReference>
<evidence type="ECO:0000256" key="1">
    <source>
        <dbReference type="SAM" id="MobiDB-lite"/>
    </source>
</evidence>
<evidence type="ECO:0000259" key="2">
    <source>
        <dbReference type="Pfam" id="PF12802"/>
    </source>
</evidence>
<dbReference type="Pfam" id="PF12802">
    <property type="entry name" value="MarR_2"/>
    <property type="match status" value="1"/>
</dbReference>
<keyword evidence="4" id="KW-1185">Reference proteome</keyword>
<proteinExistence type="predicted"/>
<evidence type="ECO:0000313" key="3">
    <source>
        <dbReference type="EMBL" id="SMG30700.1"/>
    </source>
</evidence>
<dbReference type="SUPFAM" id="SSF46785">
    <property type="entry name" value="Winged helix' DNA-binding domain"/>
    <property type="match status" value="1"/>
</dbReference>
<gene>
    <name evidence="3" type="ORF">SAMN06275492_11538</name>
</gene>
<feature type="region of interest" description="Disordered" evidence="1">
    <location>
        <begin position="1"/>
        <end position="24"/>
    </location>
</feature>
<name>A0A1X7JQU6_9BACT</name>
<dbReference type="InterPro" id="IPR036390">
    <property type="entry name" value="WH_DNA-bd_sf"/>
</dbReference>
<protein>
    <submittedName>
        <fullName evidence="3">Regulatory protein, arsR family</fullName>
    </submittedName>
</protein>
<dbReference type="AlphaFoldDB" id="A0A1X7JQU6"/>